<dbReference type="InterPro" id="IPR050463">
    <property type="entry name" value="Gfo/Idh/MocA_oxidrdct_glycsds"/>
</dbReference>
<dbReference type="SUPFAM" id="SSF51735">
    <property type="entry name" value="NAD(P)-binding Rossmann-fold domains"/>
    <property type="match status" value="1"/>
</dbReference>
<reference evidence="4" key="1">
    <citation type="submission" date="2020-02" db="EMBL/GenBank/DDBJ databases">
        <authorList>
            <person name="Meier V. D."/>
        </authorList>
    </citation>
    <scope>NUCLEOTIDE SEQUENCE</scope>
    <source>
        <strain evidence="4">AVDCRST_MAG64</strain>
    </source>
</reference>
<dbReference type="PANTHER" id="PTHR43818">
    <property type="entry name" value="BCDNA.GH03377"/>
    <property type="match status" value="1"/>
</dbReference>
<dbReference type="GO" id="GO:0000166">
    <property type="term" value="F:nucleotide binding"/>
    <property type="evidence" value="ECO:0007669"/>
    <property type="project" value="InterPro"/>
</dbReference>
<dbReference type="InterPro" id="IPR006311">
    <property type="entry name" value="TAT_signal"/>
</dbReference>
<dbReference type="InterPro" id="IPR036291">
    <property type="entry name" value="NAD(P)-bd_dom_sf"/>
</dbReference>
<sequence>MNQPSNQTRRDFLKHSAGVVAASAASASLLRAPAAYGAAADDTIKIALIGAGGRGGGAAAQALSTAGPTKLVAIADAFEDNAKNALENLRNHDVADKVDVGERVFHGFDAYQKAIDSGADVVILATPPGFRPIHFEAAVKAGKHVFMEKPVATDAAGVRKVLEMAKVAKQKNLKVGVGLQRHHDPKYQALVKRVHDGAIGDPVLLRVYWNGGGVWVRNRKPEQTEMEYQMRNWYYFNWLCGDHINEQHIHNLDVANWIKNGAPVSAQGQGGRQVRTGVDHGEIYDHHMVEFTYADGTKMLSQCRHIPNTPDLVDEFGHGTKGEAHIGGGSIKTRDGSEWRYQGKGGDPYQIEHDVLFDAIRNNKPHNEAEYGATSTMTAIMGRMATYSGQVIYWDKAAAQKAGQPDAPVAMESTQNLIPDVLAWDAKPPTLPDAQGRYPIPMPGSTKFA</sequence>
<dbReference type="NCBIfam" id="TIGR01409">
    <property type="entry name" value="TAT_signal_seq"/>
    <property type="match status" value="1"/>
</dbReference>
<dbReference type="PROSITE" id="PS51318">
    <property type="entry name" value="TAT"/>
    <property type="match status" value="1"/>
</dbReference>
<dbReference type="AlphaFoldDB" id="A0A6J4PC33"/>
<feature type="domain" description="GFO/IDH/MocA-like oxidoreductase" evidence="3">
    <location>
        <begin position="187"/>
        <end position="300"/>
    </location>
</feature>
<evidence type="ECO:0000259" key="2">
    <source>
        <dbReference type="Pfam" id="PF01408"/>
    </source>
</evidence>
<dbReference type="Pfam" id="PF22725">
    <property type="entry name" value="GFO_IDH_MocA_C3"/>
    <property type="match status" value="1"/>
</dbReference>
<dbReference type="Gene3D" id="3.30.360.10">
    <property type="entry name" value="Dihydrodipicolinate Reductase, domain 2"/>
    <property type="match status" value="1"/>
</dbReference>
<protein>
    <submittedName>
        <fullName evidence="4">Oxidoreductase</fullName>
    </submittedName>
</protein>
<evidence type="ECO:0000313" key="4">
    <source>
        <dbReference type="EMBL" id="CAA9410419.1"/>
    </source>
</evidence>
<accession>A0A6J4PC33</accession>
<dbReference type="Pfam" id="PF01408">
    <property type="entry name" value="GFO_IDH_MocA"/>
    <property type="match status" value="1"/>
</dbReference>
<dbReference type="SUPFAM" id="SSF55347">
    <property type="entry name" value="Glyceraldehyde-3-phosphate dehydrogenase-like, C-terminal domain"/>
    <property type="match status" value="1"/>
</dbReference>
<name>A0A6J4PC33_9BACT</name>
<dbReference type="InterPro" id="IPR055170">
    <property type="entry name" value="GFO_IDH_MocA-like_dom"/>
</dbReference>
<evidence type="ECO:0000256" key="1">
    <source>
        <dbReference type="SAM" id="MobiDB-lite"/>
    </source>
</evidence>
<dbReference type="PANTHER" id="PTHR43818:SF5">
    <property type="entry name" value="OXIDOREDUCTASE FAMILY PROTEIN"/>
    <property type="match status" value="1"/>
</dbReference>
<dbReference type="Gene3D" id="3.40.50.720">
    <property type="entry name" value="NAD(P)-binding Rossmann-like Domain"/>
    <property type="match status" value="1"/>
</dbReference>
<gene>
    <name evidence="4" type="ORF">AVDCRST_MAG64-2288</name>
</gene>
<proteinExistence type="predicted"/>
<feature type="region of interest" description="Disordered" evidence="1">
    <location>
        <begin position="430"/>
        <end position="449"/>
    </location>
</feature>
<organism evidence="4">
    <name type="scientific">uncultured Phycisphaerae bacterium</name>
    <dbReference type="NCBI Taxonomy" id="904963"/>
    <lineage>
        <taxon>Bacteria</taxon>
        <taxon>Pseudomonadati</taxon>
        <taxon>Planctomycetota</taxon>
        <taxon>Phycisphaerae</taxon>
        <taxon>environmental samples</taxon>
    </lineage>
</organism>
<evidence type="ECO:0000259" key="3">
    <source>
        <dbReference type="Pfam" id="PF22725"/>
    </source>
</evidence>
<dbReference type="InterPro" id="IPR019546">
    <property type="entry name" value="TAT_signal_bac_arc"/>
</dbReference>
<feature type="domain" description="Gfo/Idh/MocA-like oxidoreductase N-terminal" evidence="2">
    <location>
        <begin position="44"/>
        <end position="170"/>
    </location>
</feature>
<dbReference type="InterPro" id="IPR000683">
    <property type="entry name" value="Gfo/Idh/MocA-like_OxRdtase_N"/>
</dbReference>
<dbReference type="EMBL" id="CADCUQ010000511">
    <property type="protein sequence ID" value="CAA9410419.1"/>
    <property type="molecule type" value="Genomic_DNA"/>
</dbReference>